<protein>
    <submittedName>
        <fullName evidence="1">Uncharacterized protein</fullName>
    </submittedName>
</protein>
<name>A0ABV0TH04_9TELE</name>
<keyword evidence="2" id="KW-1185">Reference proteome</keyword>
<evidence type="ECO:0000313" key="1">
    <source>
        <dbReference type="EMBL" id="MEQ2232173.1"/>
    </source>
</evidence>
<comment type="caution">
    <text evidence="1">The sequence shown here is derived from an EMBL/GenBank/DDBJ whole genome shotgun (WGS) entry which is preliminary data.</text>
</comment>
<sequence>MICFSAPVVHHGSSLSTASKASHMTGSCSRQYSLTVKYTFIVKENPDSLDRLNNVDGLQCGFTSHTHENMQGLKKILTQISRCAADIIQLGNNRYQNFIRD</sequence>
<gene>
    <name evidence="1" type="ORF">ILYODFUR_008512</name>
</gene>
<proteinExistence type="predicted"/>
<accession>A0ABV0TH04</accession>
<dbReference type="EMBL" id="JAHRIQ010035330">
    <property type="protein sequence ID" value="MEQ2232173.1"/>
    <property type="molecule type" value="Genomic_DNA"/>
</dbReference>
<reference evidence="1 2" key="1">
    <citation type="submission" date="2021-06" db="EMBL/GenBank/DDBJ databases">
        <authorList>
            <person name="Palmer J.M."/>
        </authorList>
    </citation>
    <scope>NUCLEOTIDE SEQUENCE [LARGE SCALE GENOMIC DNA]</scope>
    <source>
        <strain evidence="2">if_2019</strain>
        <tissue evidence="1">Muscle</tissue>
    </source>
</reference>
<organism evidence="1 2">
    <name type="scientific">Ilyodon furcidens</name>
    <name type="common">goldbreast splitfin</name>
    <dbReference type="NCBI Taxonomy" id="33524"/>
    <lineage>
        <taxon>Eukaryota</taxon>
        <taxon>Metazoa</taxon>
        <taxon>Chordata</taxon>
        <taxon>Craniata</taxon>
        <taxon>Vertebrata</taxon>
        <taxon>Euteleostomi</taxon>
        <taxon>Actinopterygii</taxon>
        <taxon>Neopterygii</taxon>
        <taxon>Teleostei</taxon>
        <taxon>Neoteleostei</taxon>
        <taxon>Acanthomorphata</taxon>
        <taxon>Ovalentaria</taxon>
        <taxon>Atherinomorphae</taxon>
        <taxon>Cyprinodontiformes</taxon>
        <taxon>Goodeidae</taxon>
        <taxon>Ilyodon</taxon>
    </lineage>
</organism>
<dbReference type="Proteomes" id="UP001482620">
    <property type="component" value="Unassembled WGS sequence"/>
</dbReference>
<evidence type="ECO:0000313" key="2">
    <source>
        <dbReference type="Proteomes" id="UP001482620"/>
    </source>
</evidence>